<keyword evidence="10" id="KW-1185">Reference proteome</keyword>
<keyword evidence="2" id="KW-1003">Cell membrane</keyword>
<feature type="transmembrane region" description="Helical" evidence="6">
    <location>
        <begin position="341"/>
        <end position="363"/>
    </location>
</feature>
<feature type="transmembrane region" description="Helical" evidence="6">
    <location>
        <begin position="110"/>
        <end position="129"/>
    </location>
</feature>
<sequence length="749" mass="80123">MRCLICGGINTLMGARATAFIQETQAARRKRGRRVAWQAFGQRVLARLAGMIRAERTNRFLWVPVFLAVGIGIYFSLPVEPPFRRVLAGGACLVAIALGWRYLYAWPSGAGIILIAIITVTAGFMLAMIRTQMVAAPVLTVETGFVDIEGLLLEVEEGPDGRRMIIAPSQLGDLEADVMPARVRLTWRGDGFAAAPGDVIALRGNLSPPPAPVAPGAYDFARQLYFERIGAVGFAVSTPRVLTAGEPTTGHRIESLRLALGRRITEAIGPDRPAVAAVCVALVTGKRDAVPPQTEAALRDAGLAHLLAISGLHMGLAAGLLFFVIRFLLVQSEYLALHYPVKKWAAAAALLGATAYLLISGAAWSTQRAYIMAGIFFVAILIDRRALSLRNVAIAATLILVLRPEALFQAGFQMSFAAVTVLIAAYEWWQKRQLDKPYDPLAESKLAGPLGGAWRYTAGLAMTSVLAGWATGPFAIFHFNRIAAYGLAGNLLAMPIMGFVIMPAAIMGLVLMPVGLDWIAWQVMAFGVGLVIDIATMVSGWPGALVHVAQMNLSGFLTVIAGGLVLCLMKTALRYGGLVMVLAGFLLGGHSPQPHLLIAPDAANIAFRLDGETVLLNRNRERFAAGVWLTKAGQSDDLRDVATVPELARDGRGSACDQTGCVLRIEDQTIAISDTPLTLAEDCGMAQLVIARYPVAQDRAGRCRARLIETGQIARDGTLAITIDRNGRVTLRTNRAARGTRPWTAGGVG</sequence>
<evidence type="ECO:0000259" key="7">
    <source>
        <dbReference type="Pfam" id="PF03772"/>
    </source>
</evidence>
<feature type="domain" description="ComEC/Rec2-related protein" evidence="7">
    <location>
        <begin position="282"/>
        <end position="570"/>
    </location>
</feature>
<keyword evidence="3 6" id="KW-0812">Transmembrane</keyword>
<proteinExistence type="predicted"/>
<dbReference type="NCBIfam" id="TIGR00360">
    <property type="entry name" value="ComEC_N-term"/>
    <property type="match status" value="1"/>
</dbReference>
<accession>A0A8J2Y4W4</accession>
<feature type="transmembrane region" description="Helical" evidence="6">
    <location>
        <begin position="518"/>
        <end position="538"/>
    </location>
</feature>
<dbReference type="GO" id="GO:0005886">
    <property type="term" value="C:plasma membrane"/>
    <property type="evidence" value="ECO:0007669"/>
    <property type="project" value="UniProtKB-SubCell"/>
</dbReference>
<evidence type="ECO:0000256" key="3">
    <source>
        <dbReference type="ARBA" id="ARBA00022692"/>
    </source>
</evidence>
<evidence type="ECO:0000256" key="6">
    <source>
        <dbReference type="SAM" id="Phobius"/>
    </source>
</evidence>
<dbReference type="Pfam" id="PF03772">
    <property type="entry name" value="Competence"/>
    <property type="match status" value="1"/>
</dbReference>
<keyword evidence="4 6" id="KW-1133">Transmembrane helix</keyword>
<dbReference type="PANTHER" id="PTHR30619:SF1">
    <property type="entry name" value="RECOMBINATION PROTEIN 2"/>
    <property type="match status" value="1"/>
</dbReference>
<comment type="caution">
    <text evidence="9">The sequence shown here is derived from an EMBL/GenBank/DDBJ whole genome shotgun (WGS) entry which is preliminary data.</text>
</comment>
<keyword evidence="5 6" id="KW-0472">Membrane</keyword>
<evidence type="ECO:0000313" key="9">
    <source>
        <dbReference type="EMBL" id="GGD03915.1"/>
    </source>
</evidence>
<evidence type="ECO:0000313" key="10">
    <source>
        <dbReference type="Proteomes" id="UP000613582"/>
    </source>
</evidence>
<name>A0A8J2Y4W4_9PROT</name>
<dbReference type="InterPro" id="IPR004477">
    <property type="entry name" value="ComEC_N"/>
</dbReference>
<protein>
    <submittedName>
        <fullName evidence="9">Competence protein ComEC</fullName>
    </submittedName>
</protein>
<gene>
    <name evidence="9" type="ORF">GCM10011342_11150</name>
</gene>
<feature type="domain" description="DUF4131" evidence="8">
    <location>
        <begin position="83"/>
        <end position="237"/>
    </location>
</feature>
<evidence type="ECO:0000256" key="1">
    <source>
        <dbReference type="ARBA" id="ARBA00004651"/>
    </source>
</evidence>
<feature type="transmembrane region" description="Helical" evidence="6">
    <location>
        <begin position="456"/>
        <end position="479"/>
    </location>
</feature>
<dbReference type="InterPro" id="IPR025405">
    <property type="entry name" value="DUF4131"/>
</dbReference>
<dbReference type="Pfam" id="PF13567">
    <property type="entry name" value="DUF4131"/>
    <property type="match status" value="1"/>
</dbReference>
<evidence type="ECO:0000256" key="4">
    <source>
        <dbReference type="ARBA" id="ARBA00022989"/>
    </source>
</evidence>
<evidence type="ECO:0000259" key="8">
    <source>
        <dbReference type="Pfam" id="PF13567"/>
    </source>
</evidence>
<comment type="subcellular location">
    <subcellularLocation>
        <location evidence="1">Cell membrane</location>
        <topology evidence="1">Multi-pass membrane protein</topology>
    </subcellularLocation>
</comment>
<feature type="transmembrane region" description="Helical" evidence="6">
    <location>
        <begin position="303"/>
        <end position="329"/>
    </location>
</feature>
<dbReference type="PANTHER" id="PTHR30619">
    <property type="entry name" value="DNA INTERNALIZATION/COMPETENCE PROTEIN COMEC/REC2"/>
    <property type="match status" value="1"/>
</dbReference>
<dbReference type="EMBL" id="BMGH01000001">
    <property type="protein sequence ID" value="GGD03915.1"/>
    <property type="molecule type" value="Genomic_DNA"/>
</dbReference>
<reference evidence="9" key="1">
    <citation type="journal article" date="2014" name="Int. J. Syst. Evol. Microbiol.">
        <title>Complete genome sequence of Corynebacterium casei LMG S-19264T (=DSM 44701T), isolated from a smear-ripened cheese.</title>
        <authorList>
            <consortium name="US DOE Joint Genome Institute (JGI-PGF)"/>
            <person name="Walter F."/>
            <person name="Albersmeier A."/>
            <person name="Kalinowski J."/>
            <person name="Ruckert C."/>
        </authorList>
    </citation>
    <scope>NUCLEOTIDE SEQUENCE</scope>
    <source>
        <strain evidence="9">CGMCC 1.12921</strain>
    </source>
</reference>
<dbReference type="InterPro" id="IPR052159">
    <property type="entry name" value="Competence_DNA_uptake"/>
</dbReference>
<feature type="transmembrane region" description="Helical" evidence="6">
    <location>
        <begin position="60"/>
        <end position="77"/>
    </location>
</feature>
<reference evidence="9" key="2">
    <citation type="submission" date="2020-09" db="EMBL/GenBank/DDBJ databases">
        <authorList>
            <person name="Sun Q."/>
            <person name="Zhou Y."/>
        </authorList>
    </citation>
    <scope>NUCLEOTIDE SEQUENCE</scope>
    <source>
        <strain evidence="9">CGMCC 1.12921</strain>
    </source>
</reference>
<organism evidence="9 10">
    <name type="scientific">Aquisalinus flavus</name>
    <dbReference type="NCBI Taxonomy" id="1526572"/>
    <lineage>
        <taxon>Bacteria</taxon>
        <taxon>Pseudomonadati</taxon>
        <taxon>Pseudomonadota</taxon>
        <taxon>Alphaproteobacteria</taxon>
        <taxon>Parvularculales</taxon>
        <taxon>Parvularculaceae</taxon>
        <taxon>Aquisalinus</taxon>
    </lineage>
</organism>
<dbReference type="AlphaFoldDB" id="A0A8J2Y4W4"/>
<evidence type="ECO:0000256" key="2">
    <source>
        <dbReference type="ARBA" id="ARBA00022475"/>
    </source>
</evidence>
<feature type="transmembrane region" description="Helical" evidence="6">
    <location>
        <begin position="491"/>
        <end position="512"/>
    </location>
</feature>
<evidence type="ECO:0000256" key="5">
    <source>
        <dbReference type="ARBA" id="ARBA00023136"/>
    </source>
</evidence>
<feature type="transmembrane region" description="Helical" evidence="6">
    <location>
        <begin position="545"/>
        <end position="566"/>
    </location>
</feature>
<dbReference type="Proteomes" id="UP000613582">
    <property type="component" value="Unassembled WGS sequence"/>
</dbReference>